<keyword evidence="1" id="KW-0560">Oxidoreductase</keyword>
<dbReference type="InterPro" id="IPR050523">
    <property type="entry name" value="AKR_Detox_Biosynth"/>
</dbReference>
<keyword evidence="4" id="KW-1185">Reference proteome</keyword>
<dbReference type="PANTHER" id="PTHR43364">
    <property type="entry name" value="NADH-SPECIFIC METHYLGLYOXAL REDUCTASE-RELATED"/>
    <property type="match status" value="1"/>
</dbReference>
<dbReference type="Gene3D" id="3.20.20.100">
    <property type="entry name" value="NADP-dependent oxidoreductase domain"/>
    <property type="match status" value="1"/>
</dbReference>
<feature type="domain" description="NADP-dependent oxidoreductase" evidence="2">
    <location>
        <begin position="8"/>
        <end position="301"/>
    </location>
</feature>
<dbReference type="InterPro" id="IPR018170">
    <property type="entry name" value="Aldo/ket_reductase_CS"/>
</dbReference>
<evidence type="ECO:0000313" key="4">
    <source>
        <dbReference type="Proteomes" id="UP000031192"/>
    </source>
</evidence>
<dbReference type="HOGENOM" id="CLU_023205_1_1_1"/>
<dbReference type="OrthoDB" id="48988at2759"/>
<comment type="caution">
    <text evidence="3">The sequence shown here is derived from an EMBL/GenBank/DDBJ whole genome shotgun (WGS) entry which is preliminary data.</text>
</comment>
<dbReference type="PRINTS" id="PR00069">
    <property type="entry name" value="ALDKETRDTASE"/>
</dbReference>
<dbReference type="GO" id="GO:0005829">
    <property type="term" value="C:cytosol"/>
    <property type="evidence" value="ECO:0007669"/>
    <property type="project" value="TreeGrafter"/>
</dbReference>
<dbReference type="PROSITE" id="PS00062">
    <property type="entry name" value="ALDOKETO_REDUCTASE_2"/>
    <property type="match status" value="1"/>
</dbReference>
<sequence length="320" mass="35141">MLANDIQIIFGGGSFLSGSVDEVQKWLEMAADAGFNIIDTAALYGASEQLLGEAGAASKFTIDTKHPGGLGDQFSTKDVVIASCRESLKTLKTDSVDVYYLHAPDRRVPWKDTLEGLDQMYQQGAFKRLGLSNYLAQEVEDAVQVAKDNGLVVPSVYQGNYSAVARRAEDEIFPILRKHDIAFYAYSPIAGGFLSKSKAELSGTEGRFSEGHPLSEIYNGMYNRPSFVHALDAWGQIAKDEGIPRAELAYRWVTYHSKLQGKYGDALIVGARKEEQLRQTVQALKKGPLSAGAVKRIDEIWDSVKADSSLDNFQMLSAKK</sequence>
<dbReference type="AlphaFoldDB" id="A0A0B4GQH6"/>
<dbReference type="InterPro" id="IPR020471">
    <property type="entry name" value="AKR"/>
</dbReference>
<evidence type="ECO:0000313" key="3">
    <source>
        <dbReference type="EMBL" id="KID84878.1"/>
    </source>
</evidence>
<proteinExistence type="predicted"/>
<evidence type="ECO:0000256" key="1">
    <source>
        <dbReference type="ARBA" id="ARBA00023002"/>
    </source>
</evidence>
<dbReference type="InterPro" id="IPR023210">
    <property type="entry name" value="NADP_OxRdtase_dom"/>
</dbReference>
<dbReference type="Proteomes" id="UP000031192">
    <property type="component" value="Unassembled WGS sequence"/>
</dbReference>
<dbReference type="PANTHER" id="PTHR43364:SF4">
    <property type="entry name" value="NAD(P)-LINKED OXIDOREDUCTASE SUPERFAMILY PROTEIN"/>
    <property type="match status" value="1"/>
</dbReference>
<protein>
    <submittedName>
        <fullName evidence="3">Aflatoxin B1 aldehyde reductase member 3</fullName>
    </submittedName>
</protein>
<gene>
    <name evidence="3" type="ORF">MGU_07845</name>
</gene>
<dbReference type="Pfam" id="PF00248">
    <property type="entry name" value="Aldo_ket_red"/>
    <property type="match status" value="1"/>
</dbReference>
<dbReference type="InterPro" id="IPR036812">
    <property type="entry name" value="NAD(P)_OxRdtase_dom_sf"/>
</dbReference>
<organism evidence="3 4">
    <name type="scientific">Metarhizium guizhouense (strain ARSEF 977)</name>
    <dbReference type="NCBI Taxonomy" id="1276136"/>
    <lineage>
        <taxon>Eukaryota</taxon>
        <taxon>Fungi</taxon>
        <taxon>Dikarya</taxon>
        <taxon>Ascomycota</taxon>
        <taxon>Pezizomycotina</taxon>
        <taxon>Sordariomycetes</taxon>
        <taxon>Hypocreomycetidae</taxon>
        <taxon>Hypocreales</taxon>
        <taxon>Clavicipitaceae</taxon>
        <taxon>Metarhizium</taxon>
    </lineage>
</organism>
<dbReference type="SUPFAM" id="SSF51430">
    <property type="entry name" value="NAD(P)-linked oxidoreductase"/>
    <property type="match status" value="1"/>
</dbReference>
<reference evidence="3 4" key="1">
    <citation type="journal article" date="2014" name="Proc. Natl. Acad. Sci. U.S.A.">
        <title>Trajectory and genomic determinants of fungal-pathogen speciation and host adaptation.</title>
        <authorList>
            <person name="Hu X."/>
            <person name="Xiao G."/>
            <person name="Zheng P."/>
            <person name="Shang Y."/>
            <person name="Su Y."/>
            <person name="Zhang X."/>
            <person name="Liu X."/>
            <person name="Zhan S."/>
            <person name="St Leger R.J."/>
            <person name="Wang C."/>
        </authorList>
    </citation>
    <scope>NUCLEOTIDE SEQUENCE [LARGE SCALE GENOMIC DNA]</scope>
    <source>
        <strain evidence="3 4">ARSEF 977</strain>
    </source>
</reference>
<evidence type="ECO:0000259" key="2">
    <source>
        <dbReference type="Pfam" id="PF00248"/>
    </source>
</evidence>
<name>A0A0B4GQH6_METGA</name>
<dbReference type="CDD" id="cd19075">
    <property type="entry name" value="AKR_AKR7A1-5"/>
    <property type="match status" value="1"/>
</dbReference>
<accession>A0A0B4GQH6</accession>
<dbReference type="GO" id="GO:0016491">
    <property type="term" value="F:oxidoreductase activity"/>
    <property type="evidence" value="ECO:0007669"/>
    <property type="project" value="UniProtKB-KW"/>
</dbReference>
<dbReference type="EMBL" id="AZNH01000036">
    <property type="protein sequence ID" value="KID84878.1"/>
    <property type="molecule type" value="Genomic_DNA"/>
</dbReference>